<feature type="region of interest" description="Disordered" evidence="1">
    <location>
        <begin position="89"/>
        <end position="135"/>
    </location>
</feature>
<evidence type="ECO:0000313" key="4">
    <source>
        <dbReference type="Proteomes" id="UP001549920"/>
    </source>
</evidence>
<feature type="domain" description="DUF4604" evidence="2">
    <location>
        <begin position="5"/>
        <end position="85"/>
    </location>
</feature>
<dbReference type="PANTHER" id="PTHR31195:SF2">
    <property type="entry name" value="GEO02494P1"/>
    <property type="match status" value="1"/>
</dbReference>
<feature type="region of interest" description="Disordered" evidence="1">
    <location>
        <begin position="28"/>
        <end position="53"/>
    </location>
</feature>
<organism evidence="3 4">
    <name type="scientific">Loxostege sticticalis</name>
    <name type="common">Beet webworm moth</name>
    <dbReference type="NCBI Taxonomy" id="481309"/>
    <lineage>
        <taxon>Eukaryota</taxon>
        <taxon>Metazoa</taxon>
        <taxon>Ecdysozoa</taxon>
        <taxon>Arthropoda</taxon>
        <taxon>Hexapoda</taxon>
        <taxon>Insecta</taxon>
        <taxon>Pterygota</taxon>
        <taxon>Neoptera</taxon>
        <taxon>Endopterygota</taxon>
        <taxon>Lepidoptera</taxon>
        <taxon>Glossata</taxon>
        <taxon>Ditrysia</taxon>
        <taxon>Pyraloidea</taxon>
        <taxon>Crambidae</taxon>
        <taxon>Pyraustinae</taxon>
        <taxon>Loxostege</taxon>
    </lineage>
</organism>
<evidence type="ECO:0000256" key="1">
    <source>
        <dbReference type="SAM" id="MobiDB-lite"/>
    </source>
</evidence>
<gene>
    <name evidence="3" type="ORF">ABMA27_002049</name>
</gene>
<keyword evidence="4" id="KW-1185">Reference proteome</keyword>
<comment type="caution">
    <text evidence="3">The sequence shown here is derived from an EMBL/GenBank/DDBJ whole genome shotgun (WGS) entry which is preliminary data.</text>
</comment>
<reference evidence="3 4" key="1">
    <citation type="submission" date="2024-06" db="EMBL/GenBank/DDBJ databases">
        <title>A chromosome-level genome assembly of beet webworm, Loxostege sticticalis.</title>
        <authorList>
            <person name="Zhang Y."/>
        </authorList>
    </citation>
    <scope>NUCLEOTIDE SEQUENCE [LARGE SCALE GENOMIC DNA]</scope>
    <source>
        <strain evidence="3">AQ026</strain>
        <tissue evidence="3">Whole body</tissue>
    </source>
</reference>
<protein>
    <recommendedName>
        <fullName evidence="2">DUF4604 domain-containing protein</fullName>
    </recommendedName>
</protein>
<dbReference type="EMBL" id="JBEUOH010000012">
    <property type="protein sequence ID" value="KAL0880868.1"/>
    <property type="molecule type" value="Genomic_DNA"/>
</dbReference>
<evidence type="ECO:0000313" key="3">
    <source>
        <dbReference type="EMBL" id="KAL0880868.1"/>
    </source>
</evidence>
<dbReference type="Pfam" id="PF15377">
    <property type="entry name" value="DUF4604"/>
    <property type="match status" value="1"/>
</dbReference>
<accession>A0ABR3HWD4</accession>
<evidence type="ECO:0000259" key="2">
    <source>
        <dbReference type="Pfam" id="PF15377"/>
    </source>
</evidence>
<feature type="compositionally biased region" description="Acidic residues" evidence="1">
    <location>
        <begin position="38"/>
        <end position="50"/>
    </location>
</feature>
<dbReference type="Proteomes" id="UP001549920">
    <property type="component" value="Unassembled WGS sequence"/>
</dbReference>
<dbReference type="InterPro" id="IPR027911">
    <property type="entry name" value="DUF4604"/>
</dbReference>
<dbReference type="PANTHER" id="PTHR31195">
    <property type="entry name" value="GEO02494P1"/>
    <property type="match status" value="1"/>
</dbReference>
<name>A0ABR3HWD4_LOXSC</name>
<sequence length="135" mass="15832">MNRKRQVNYIKPEDPEFLKVLKRQAGYDDKNHKFDELQNAEEDFAEDDESEKPQVIVLKKGDLTAEEAELEQKRIENIESNTKADLTQKVIFKSKQKPSTVQETNKRKSSSRKQKDSKKSRQLLSFDNDAEEEDE</sequence>
<proteinExistence type="predicted"/>
<dbReference type="InterPro" id="IPR040219">
    <property type="entry name" value="KIAA1143-like"/>
</dbReference>